<dbReference type="Proteomes" id="UP001241748">
    <property type="component" value="Unassembled WGS sequence"/>
</dbReference>
<organism evidence="3 4">
    <name type="scientific">Neobacillus driksii</name>
    <dbReference type="NCBI Taxonomy" id="3035913"/>
    <lineage>
        <taxon>Bacteria</taxon>
        <taxon>Bacillati</taxon>
        <taxon>Bacillota</taxon>
        <taxon>Bacilli</taxon>
        <taxon>Bacillales</taxon>
        <taxon>Bacillaceae</taxon>
        <taxon>Neobacillus</taxon>
    </lineage>
</organism>
<dbReference type="SUPFAM" id="SSF50939">
    <property type="entry name" value="Sialidases"/>
    <property type="match status" value="1"/>
</dbReference>
<reference evidence="3 4" key="1">
    <citation type="submission" date="2024-05" db="EMBL/GenBank/DDBJ databases">
        <authorList>
            <person name="Venkateswaran K."/>
        </authorList>
    </citation>
    <scope>NUCLEOTIDE SEQUENCE [LARGE SCALE GENOMIC DNA]</scope>
    <source>
        <strain evidence="3 4">179-C4-2-HS</strain>
    </source>
</reference>
<evidence type="ECO:0000256" key="2">
    <source>
        <dbReference type="SAM" id="Phobius"/>
    </source>
</evidence>
<feature type="transmembrane region" description="Helical" evidence="2">
    <location>
        <begin position="6"/>
        <end position="23"/>
    </location>
</feature>
<keyword evidence="2" id="KW-1133">Transmembrane helix</keyword>
<sequence>MKNYIIGTIIMIIVGVMVATYFFEKHPELTSPRQNQPIEKQEAKESEPLQLSPLQPILEDDSIGYSLQNDQLQITFNKGSDWVLVPVEKAKLFSGEYKGDEQELIENSYILTQKRASFLYTEGDSIKLKYSLNQGDTWEDSVVTAQYPPIRFRKVEFLNDTFGYVIISGDRTMSQEWTTVYITNDGGKQWKETTHPSVTRLIYDGGFVDENTGFLSFLILNPVEPDLYITQDRGNSWSKATILIPEKYHQIFVMAEVPFKEEDYLAIYINQGPNGDYEGGKVKGKFISNDKGKTWEFSMEVLPNDW</sequence>
<evidence type="ECO:0000256" key="1">
    <source>
        <dbReference type="SAM" id="MobiDB-lite"/>
    </source>
</evidence>
<keyword evidence="4" id="KW-1185">Reference proteome</keyword>
<protein>
    <submittedName>
        <fullName evidence="3">Oxidoreductase</fullName>
    </submittedName>
</protein>
<dbReference type="PANTHER" id="PTHR12106">
    <property type="entry name" value="SORTILIN RELATED"/>
    <property type="match status" value="1"/>
</dbReference>
<evidence type="ECO:0000313" key="3">
    <source>
        <dbReference type="EMBL" id="MFB3166892.1"/>
    </source>
</evidence>
<feature type="region of interest" description="Disordered" evidence="1">
    <location>
        <begin position="31"/>
        <end position="50"/>
    </location>
</feature>
<dbReference type="RefSeq" id="WP_306075400.1">
    <property type="nucleotide sequence ID" value="NZ_JAROBZ020000001.1"/>
</dbReference>
<dbReference type="Gene3D" id="2.130.10.10">
    <property type="entry name" value="YVTN repeat-like/Quinoprotein amine dehydrogenase"/>
    <property type="match status" value="1"/>
</dbReference>
<dbReference type="InterPro" id="IPR036278">
    <property type="entry name" value="Sialidase_sf"/>
</dbReference>
<name>A0ABV4YPX8_9BACI</name>
<gene>
    <name evidence="3" type="ORF">P5G62_007200</name>
</gene>
<accession>A0ABV4YPX8</accession>
<dbReference type="EMBL" id="JAROBZ020000001">
    <property type="protein sequence ID" value="MFB3166892.1"/>
    <property type="molecule type" value="Genomic_DNA"/>
</dbReference>
<dbReference type="InterPro" id="IPR015943">
    <property type="entry name" value="WD40/YVTN_repeat-like_dom_sf"/>
</dbReference>
<comment type="caution">
    <text evidence="3">The sequence shown here is derived from an EMBL/GenBank/DDBJ whole genome shotgun (WGS) entry which is preliminary data.</text>
</comment>
<proteinExistence type="predicted"/>
<keyword evidence="2" id="KW-0472">Membrane</keyword>
<dbReference type="PANTHER" id="PTHR12106:SF27">
    <property type="entry name" value="SORTILIN-RELATED RECEPTOR"/>
    <property type="match status" value="1"/>
</dbReference>
<keyword evidence="2" id="KW-0812">Transmembrane</keyword>
<dbReference type="InterPro" id="IPR050310">
    <property type="entry name" value="VPS10-sortilin"/>
</dbReference>
<evidence type="ECO:0000313" key="4">
    <source>
        <dbReference type="Proteomes" id="UP001241748"/>
    </source>
</evidence>